<evidence type="ECO:0000313" key="2">
    <source>
        <dbReference type="EMBL" id="OMJ69307.1"/>
    </source>
</evidence>
<dbReference type="EMBL" id="MPUH01001214">
    <property type="protein sequence ID" value="OMJ69307.1"/>
    <property type="molecule type" value="Genomic_DNA"/>
</dbReference>
<dbReference type="AlphaFoldDB" id="A0A1R2AXT8"/>
<dbReference type="PANTHER" id="PTHR47112:SF1">
    <property type="entry name" value="PX DOMAIN-CONTAINING PROTEIN"/>
    <property type="match status" value="1"/>
</dbReference>
<dbReference type="InterPro" id="IPR024453">
    <property type="entry name" value="Peptidase_C92"/>
</dbReference>
<dbReference type="CDD" id="cd00821">
    <property type="entry name" value="PH"/>
    <property type="match status" value="1"/>
</dbReference>
<sequence>MNHHTLSLDLSQVIKLEEPDDDIDLSVKEGWVKKSTNRFFNKWPTRYFVLESKCLYCYKNLSKTVLIGGINFDKISVFLETKAKTKELIIRPLSLQGFVLLRFKTNQDLNSWTEAINNHIQASRGKKKVLVDYPLWALNRISVKEFKAQAESGDLLLFTSNNLAQSLQRMVTLSDYDHVGIIYKYKAGDIAFLESTKDTGVSLCYWDDFISYNWKDEYKKIVYRKLEIENKNELSKKMDEFIGKVLGKKFSFGAKKLLSRFASGVKAENGQFFCSELVAKAYQELEVIGKNAEASRFWPGDFGEFSRLKLARGRLLQEQIVDFRIKQSVLIN</sequence>
<feature type="domain" description="PH" evidence="1">
    <location>
        <begin position="25"/>
        <end position="121"/>
    </location>
</feature>
<dbReference type="InterPro" id="IPR001849">
    <property type="entry name" value="PH_domain"/>
</dbReference>
<comment type="caution">
    <text evidence="2">The sequence shown here is derived from an EMBL/GenBank/DDBJ whole genome shotgun (WGS) entry which is preliminary data.</text>
</comment>
<keyword evidence="3" id="KW-1185">Reference proteome</keyword>
<dbReference type="Gene3D" id="2.30.29.30">
    <property type="entry name" value="Pleckstrin-homology domain (PH domain)/Phosphotyrosine-binding domain (PTB)"/>
    <property type="match status" value="1"/>
</dbReference>
<dbReference type="Pfam" id="PF05708">
    <property type="entry name" value="Peptidase_C92"/>
    <property type="match status" value="1"/>
</dbReference>
<dbReference type="PANTHER" id="PTHR47112">
    <property type="entry name" value="PX DOMAIN-CONTAINING PROTEIN"/>
    <property type="match status" value="1"/>
</dbReference>
<proteinExistence type="predicted"/>
<reference evidence="2 3" key="1">
    <citation type="submission" date="2016-11" db="EMBL/GenBank/DDBJ databases">
        <title>The macronuclear genome of Stentor coeruleus: a giant cell with tiny introns.</title>
        <authorList>
            <person name="Slabodnick M."/>
            <person name="Ruby J.G."/>
            <person name="Reiff S.B."/>
            <person name="Swart E.C."/>
            <person name="Gosai S."/>
            <person name="Prabakaran S."/>
            <person name="Witkowska E."/>
            <person name="Larue G.E."/>
            <person name="Fisher S."/>
            <person name="Freeman R.M."/>
            <person name="Gunawardena J."/>
            <person name="Chu W."/>
            <person name="Stover N.A."/>
            <person name="Gregory B.D."/>
            <person name="Nowacki M."/>
            <person name="Derisi J."/>
            <person name="Roy S.W."/>
            <person name="Marshall W.F."/>
            <person name="Sood P."/>
        </authorList>
    </citation>
    <scope>NUCLEOTIDE SEQUENCE [LARGE SCALE GENOMIC DNA]</scope>
    <source>
        <strain evidence="2">WM001</strain>
    </source>
</reference>
<dbReference type="PROSITE" id="PS50003">
    <property type="entry name" value="PH_DOMAIN"/>
    <property type="match status" value="1"/>
</dbReference>
<accession>A0A1R2AXT8</accession>
<dbReference type="Pfam" id="PF00169">
    <property type="entry name" value="PH"/>
    <property type="match status" value="1"/>
</dbReference>
<dbReference type="Proteomes" id="UP000187209">
    <property type="component" value="Unassembled WGS sequence"/>
</dbReference>
<dbReference type="SMART" id="SM00233">
    <property type="entry name" value="PH"/>
    <property type="match status" value="1"/>
</dbReference>
<dbReference type="SUPFAM" id="SSF54001">
    <property type="entry name" value="Cysteine proteinases"/>
    <property type="match status" value="1"/>
</dbReference>
<dbReference type="InterPro" id="IPR011993">
    <property type="entry name" value="PH-like_dom_sf"/>
</dbReference>
<protein>
    <recommendedName>
        <fullName evidence="1">PH domain-containing protein</fullName>
    </recommendedName>
</protein>
<dbReference type="SUPFAM" id="SSF50729">
    <property type="entry name" value="PH domain-like"/>
    <property type="match status" value="1"/>
</dbReference>
<gene>
    <name evidence="2" type="ORF">SteCoe_33005</name>
</gene>
<dbReference type="OrthoDB" id="289113at2759"/>
<name>A0A1R2AXT8_9CILI</name>
<evidence type="ECO:0000313" key="3">
    <source>
        <dbReference type="Proteomes" id="UP000187209"/>
    </source>
</evidence>
<evidence type="ECO:0000259" key="1">
    <source>
        <dbReference type="PROSITE" id="PS50003"/>
    </source>
</evidence>
<dbReference type="InterPro" id="IPR038765">
    <property type="entry name" value="Papain-like_cys_pep_sf"/>
</dbReference>
<organism evidence="2 3">
    <name type="scientific">Stentor coeruleus</name>
    <dbReference type="NCBI Taxonomy" id="5963"/>
    <lineage>
        <taxon>Eukaryota</taxon>
        <taxon>Sar</taxon>
        <taxon>Alveolata</taxon>
        <taxon>Ciliophora</taxon>
        <taxon>Postciliodesmatophora</taxon>
        <taxon>Heterotrichea</taxon>
        <taxon>Heterotrichida</taxon>
        <taxon>Stentoridae</taxon>
        <taxon>Stentor</taxon>
    </lineage>
</organism>
<dbReference type="Gene3D" id="3.90.1720.10">
    <property type="entry name" value="endopeptidase domain like (from Nostoc punctiforme)"/>
    <property type="match status" value="1"/>
</dbReference>